<protein>
    <submittedName>
        <fullName evidence="2">Uncharacterized protein</fullName>
    </submittedName>
</protein>
<evidence type="ECO:0000256" key="1">
    <source>
        <dbReference type="SAM" id="MobiDB-lite"/>
    </source>
</evidence>
<dbReference type="RefSeq" id="XP_007710171.1">
    <property type="nucleotide sequence ID" value="XM_007711981.1"/>
</dbReference>
<evidence type="ECO:0000313" key="3">
    <source>
        <dbReference type="Proteomes" id="UP000053841"/>
    </source>
</evidence>
<feature type="region of interest" description="Disordered" evidence="1">
    <location>
        <begin position="96"/>
        <end position="115"/>
    </location>
</feature>
<proteinExistence type="predicted"/>
<feature type="compositionally biased region" description="Basic and acidic residues" evidence="1">
    <location>
        <begin position="214"/>
        <end position="225"/>
    </location>
</feature>
<reference evidence="2 3" key="1">
    <citation type="journal article" date="2013" name="PLoS Genet.">
        <title>Comparative genome structure, secondary metabolite, and effector coding capacity across Cochliobolus pathogens.</title>
        <authorList>
            <person name="Condon B.J."/>
            <person name="Leng Y."/>
            <person name="Wu D."/>
            <person name="Bushley K.E."/>
            <person name="Ohm R.A."/>
            <person name="Otillar R."/>
            <person name="Martin J."/>
            <person name="Schackwitz W."/>
            <person name="Grimwood J."/>
            <person name="MohdZainudin N."/>
            <person name="Xue C."/>
            <person name="Wang R."/>
            <person name="Manning V.A."/>
            <person name="Dhillon B."/>
            <person name="Tu Z.J."/>
            <person name="Steffenson B.J."/>
            <person name="Salamov A."/>
            <person name="Sun H."/>
            <person name="Lowry S."/>
            <person name="LaButti K."/>
            <person name="Han J."/>
            <person name="Copeland A."/>
            <person name="Lindquist E."/>
            <person name="Barry K."/>
            <person name="Schmutz J."/>
            <person name="Baker S.E."/>
            <person name="Ciuffetti L.M."/>
            <person name="Grigoriev I.V."/>
            <person name="Zhong S."/>
            <person name="Turgeon B.G."/>
        </authorList>
    </citation>
    <scope>NUCLEOTIDE SEQUENCE [LARGE SCALE GENOMIC DNA]</scope>
    <source>
        <strain evidence="2 3">26-R-13</strain>
    </source>
</reference>
<dbReference type="GeneID" id="19147345"/>
<dbReference type="EMBL" id="KI964574">
    <property type="protein sequence ID" value="EUC35482.1"/>
    <property type="molecule type" value="Genomic_DNA"/>
</dbReference>
<feature type="compositionally biased region" description="Low complexity" evidence="1">
    <location>
        <begin position="27"/>
        <end position="41"/>
    </location>
</feature>
<dbReference type="Proteomes" id="UP000053841">
    <property type="component" value="Unassembled WGS sequence"/>
</dbReference>
<feature type="compositionally biased region" description="Polar residues" evidence="1">
    <location>
        <begin position="55"/>
        <end position="70"/>
    </location>
</feature>
<name>W6Y7A1_COCC2</name>
<dbReference type="KEGG" id="bze:COCCADRAFT_3285"/>
<sequence>MSSGPSGSAPPKGKKRSRSEGSKLTTQPQPSSQSQKAPIQPKETIDLTMADEETSPTTTVSTGSRATSTEPPIKFSLRPVYGMIDLTLESDEDKDVIGGMHAKSNPAPKGKQKEVVVVKKKSEKEIKRAAQLDRIAITFTPAQAIAALANPKPRNITYDMQTGERFTYPVKRSYHLGAMGRYLPPAAGPASNDKASAAEKKGSTKGKAPAEGGRSTRDMAFDADN</sequence>
<dbReference type="AlphaFoldDB" id="W6Y7A1"/>
<feature type="region of interest" description="Disordered" evidence="1">
    <location>
        <begin position="1"/>
        <end position="73"/>
    </location>
</feature>
<dbReference type="OrthoDB" id="3794583at2759"/>
<keyword evidence="3" id="KW-1185">Reference proteome</keyword>
<feature type="compositionally biased region" description="Low complexity" evidence="1">
    <location>
        <begin position="1"/>
        <end position="11"/>
    </location>
</feature>
<accession>W6Y7A1</accession>
<gene>
    <name evidence="2" type="ORF">COCCADRAFT_3285</name>
</gene>
<dbReference type="HOGENOM" id="CLU_1045811_0_0_1"/>
<organism evidence="2 3">
    <name type="scientific">Cochliobolus carbonum (strain 26-R-13)</name>
    <name type="common">Maize leaf spot fungus</name>
    <name type="synonym">Bipolaris zeicola</name>
    <dbReference type="NCBI Taxonomy" id="930089"/>
    <lineage>
        <taxon>Eukaryota</taxon>
        <taxon>Fungi</taxon>
        <taxon>Dikarya</taxon>
        <taxon>Ascomycota</taxon>
        <taxon>Pezizomycotina</taxon>
        <taxon>Dothideomycetes</taxon>
        <taxon>Pleosporomycetidae</taxon>
        <taxon>Pleosporales</taxon>
        <taxon>Pleosporineae</taxon>
        <taxon>Pleosporaceae</taxon>
        <taxon>Bipolaris</taxon>
    </lineage>
</organism>
<feature type="region of interest" description="Disordered" evidence="1">
    <location>
        <begin position="183"/>
        <end position="225"/>
    </location>
</feature>
<evidence type="ECO:0000313" key="2">
    <source>
        <dbReference type="EMBL" id="EUC35482.1"/>
    </source>
</evidence>